<feature type="compositionally biased region" description="Low complexity" evidence="7">
    <location>
        <begin position="59"/>
        <end position="75"/>
    </location>
</feature>
<feature type="repeat" description="WD" evidence="6">
    <location>
        <begin position="1579"/>
        <end position="1621"/>
    </location>
</feature>
<feature type="compositionally biased region" description="Acidic residues" evidence="7">
    <location>
        <begin position="586"/>
        <end position="600"/>
    </location>
</feature>
<evidence type="ECO:0000256" key="7">
    <source>
        <dbReference type="SAM" id="MobiDB-lite"/>
    </source>
</evidence>
<dbReference type="InParanoid" id="A0A2R5GRZ1"/>
<dbReference type="SUPFAM" id="SSF50978">
    <property type="entry name" value="WD40 repeat-like"/>
    <property type="match status" value="1"/>
</dbReference>
<dbReference type="PANTHER" id="PTHR22850">
    <property type="entry name" value="WD40 REPEAT FAMILY"/>
    <property type="match status" value="1"/>
</dbReference>
<feature type="region of interest" description="Disordered" evidence="7">
    <location>
        <begin position="555"/>
        <end position="639"/>
    </location>
</feature>
<feature type="compositionally biased region" description="Basic and acidic residues" evidence="7">
    <location>
        <begin position="14"/>
        <end position="26"/>
    </location>
</feature>
<dbReference type="InterPro" id="IPR050459">
    <property type="entry name" value="WD_repeat_RBAP46/RBAP48/MSI1"/>
</dbReference>
<dbReference type="Pfam" id="PF00400">
    <property type="entry name" value="WD40"/>
    <property type="match status" value="2"/>
</dbReference>
<dbReference type="Proteomes" id="UP000241890">
    <property type="component" value="Unassembled WGS sequence"/>
</dbReference>
<sequence length="1679" mass="183058">MEAPAPVDAATAPEKVDEEAKTEAEKLPPQANQGQQQEQQQQEEKEKKKEDEVAEKPTAEMQPVQQESQQQEAVENGNTGKTEVPTSAPAVAESTESKTNVSEMAGPGDAGKEDTAPAAATEKKTSEDQMEISEPNGEKNTEPTDSVSKNLEAVPAPKETAGSSQADEDQTPLSSAKEGNAETSGAAATKNDEVDEEDAGDLAGVETVDGGDTKCLCELIDTKSPAGLCKWAEENAIKGVDGDVFAQFEGKMLTLPAPGTKKEGVDLRAAWTDQLGMKEDELKALDSPALLRWTHFPAIQFQLSSKRPWRLLPTVTRSPSHSNSQLIMAGPNFGRGVPIPSQKLHTKMKVISLSVRLSKKLKFHARQKLREEGKLKRKNVDLKRKARKSLGSVADGDENENENDGPIKKKAKRNSSDRRMYHNHNMCICELLTTSSKPGQCRVVEPAVEDLGYGRLAGLMSQLPRPSATVGNINVRERWLEHLGITEAEIQELNRSHIQVRWTHFHPYFFNKGAKMRRLQHTVKVVPEHAPEDIIALGPHRGRAVPVPCMKITGDKVEFTEPPRPSETDSVADQEGAEDNLFGSESEGEDQDADSDDSDGEQPGKTNGSVSTPVPKKRKMSMDKSSLLGSGSRARRTRSGLNSGPMCVCELLPCTPPAGYCKIVEGEAADNGLTWLEGLTIQLPAHGQELGGIKLRDRWLEHLGITDDQIEQLNRKMVHVRWTHFPASFFRLIGTRNRQLRRLRKSVPVHPGHVLADTITETMAIPVPCAKIGPEYPAPTAEDAPAPNVFALKEGAPARDADSVNESASHADRMDDMDDRSATPAGKPTRDVRFKYRKSSCICELIHIYSQPGLCKEVEPRLAANGNEWLEGLSVHLPKPETTRNEINMRERWLAHLGITEEQVDALGLRNVDVRWTHFPPRFFTLTDKNMRKLQFMVDPEKRHHDEDIAPYGRYRGLAIPVPCVNLEKDLGDLPELAPPLLPESTTRANGTPADHSRATTPVPMAKRLGASAADDVADDASGVRGTDSNAGDGTGPSRHYNTASCVCELAPCKSPAGMCREAEGLLAARGFEWLAGTMSAIPKSNSVKSGVKLRERWLAHLGADEDTLSSLRRKDIYVRWTHFPPKFFKKGGKMRKLQFTVEQDDRHEPDDIIKFGPHRGRAIPVPVVDIQALMDEAGVGEVAALASEARATFAGANGAAEPSSAAVMRARKTLRNGSAGGAMAAKHGSMTLAEMVAATEEDDNEDARSLSSTGDEELPLTRGEREARLKDISSGAADALPNPADVTEGERNEEYVLWAKYAPLMYDFVITQQFSWPALSCAWIEMNEVTAPRSAFWTGANRGDGSKGDEIAITSVQLPREGAHGSALEDEAASASSFCGSYLGDVEYGARYRIGTDIHRIRTMPQDPYVAACFAASTDIHIVRVNPSLTDVVTAFSIKTVHKDPGYGLSWNKLKRGALLSSSDDGLVASWDLHRKKEIVHYEDLQGVAVNEVAWMYHSPHEFACVDDKGVISFGDVRTSSLVRFSRTSASGGAEGASVGVNCMSFAPADGNRLVTGNAAGAVEMWDRRKLQTPVLVLEHHKDDVLGIAWNPSLPHVVASCGDDGRVCLWDVSGKAVSSAELTDTKDIDGPPELFFLHGGHTDKVFDLAWCPDDPWSLVTTAENNIVQVWAPAKSLRI</sequence>
<dbReference type="Pfam" id="PF12265">
    <property type="entry name" value="CAF1C_H4-bd"/>
    <property type="match status" value="1"/>
</dbReference>
<dbReference type="InterPro" id="IPR022052">
    <property type="entry name" value="Histone-bd_RBBP4-like_N"/>
</dbReference>
<organism evidence="9 10">
    <name type="scientific">Hondaea fermentalgiana</name>
    <dbReference type="NCBI Taxonomy" id="2315210"/>
    <lineage>
        <taxon>Eukaryota</taxon>
        <taxon>Sar</taxon>
        <taxon>Stramenopiles</taxon>
        <taxon>Bigyra</taxon>
        <taxon>Labyrinthulomycetes</taxon>
        <taxon>Thraustochytrida</taxon>
        <taxon>Thraustochytriidae</taxon>
        <taxon>Hondaea</taxon>
    </lineage>
</organism>
<feature type="compositionally biased region" description="Basic and acidic residues" evidence="7">
    <location>
        <begin position="368"/>
        <end position="383"/>
    </location>
</feature>
<keyword evidence="5" id="KW-0539">Nucleus</keyword>
<comment type="caution">
    <text evidence="9">The sequence shown here is derived from an EMBL/GenBank/DDBJ whole genome shotgun (WGS) entry which is preliminary data.</text>
</comment>
<keyword evidence="4" id="KW-0156">Chromatin regulator</keyword>
<dbReference type="GO" id="GO:0005634">
    <property type="term" value="C:nucleus"/>
    <property type="evidence" value="ECO:0007669"/>
    <property type="project" value="UniProtKB-SubCell"/>
</dbReference>
<feature type="compositionally biased region" description="Polar residues" evidence="7">
    <location>
        <begin position="76"/>
        <end position="85"/>
    </location>
</feature>
<feature type="repeat" description="WD" evidence="6">
    <location>
        <begin position="1639"/>
        <end position="1671"/>
    </location>
</feature>
<dbReference type="EMBL" id="BEYU01000154">
    <property type="protein sequence ID" value="GBG33365.1"/>
    <property type="molecule type" value="Genomic_DNA"/>
</dbReference>
<evidence type="ECO:0000313" key="10">
    <source>
        <dbReference type="Proteomes" id="UP000241890"/>
    </source>
</evidence>
<dbReference type="GO" id="GO:0016740">
    <property type="term" value="F:transferase activity"/>
    <property type="evidence" value="ECO:0007669"/>
    <property type="project" value="UniProtKB-KW"/>
</dbReference>
<evidence type="ECO:0000259" key="8">
    <source>
        <dbReference type="Pfam" id="PF12265"/>
    </source>
</evidence>
<evidence type="ECO:0000256" key="4">
    <source>
        <dbReference type="ARBA" id="ARBA00022853"/>
    </source>
</evidence>
<dbReference type="InterPro" id="IPR015943">
    <property type="entry name" value="WD40/YVTN_repeat-like_dom_sf"/>
</dbReference>
<reference evidence="9 10" key="1">
    <citation type="submission" date="2017-12" db="EMBL/GenBank/DDBJ databases">
        <title>Sequencing, de novo assembly and annotation of complete genome of a new Thraustochytrid species, strain FCC1311.</title>
        <authorList>
            <person name="Sedici K."/>
            <person name="Godart F."/>
            <person name="Aiese Cigliano R."/>
            <person name="Sanseverino W."/>
            <person name="Barakat M."/>
            <person name="Ortet P."/>
            <person name="Marechal E."/>
            <person name="Cagnac O."/>
            <person name="Amato A."/>
        </authorList>
    </citation>
    <scope>NUCLEOTIDE SEQUENCE [LARGE SCALE GENOMIC DNA]</scope>
</reference>
<dbReference type="GO" id="GO:0006325">
    <property type="term" value="P:chromatin organization"/>
    <property type="evidence" value="ECO:0007669"/>
    <property type="project" value="UniProtKB-KW"/>
</dbReference>
<dbReference type="OrthoDB" id="427795at2759"/>
<evidence type="ECO:0000256" key="1">
    <source>
        <dbReference type="ARBA" id="ARBA00004123"/>
    </source>
</evidence>
<keyword evidence="2 6" id="KW-0853">WD repeat</keyword>
<dbReference type="InterPro" id="IPR019775">
    <property type="entry name" value="WD40_repeat_CS"/>
</dbReference>
<keyword evidence="9" id="KW-0808">Transferase</keyword>
<proteinExistence type="predicted"/>
<feature type="region of interest" description="Disordered" evidence="7">
    <location>
        <begin position="368"/>
        <end position="418"/>
    </location>
</feature>
<evidence type="ECO:0000256" key="2">
    <source>
        <dbReference type="ARBA" id="ARBA00022574"/>
    </source>
</evidence>
<protein>
    <submittedName>
        <fullName evidence="9">Histone acetyltransferase type B subunit 2</fullName>
    </submittedName>
</protein>
<feature type="domain" description="Histone-binding protein RBBP4-like N-terminal" evidence="8">
    <location>
        <begin position="1294"/>
        <end position="1360"/>
    </location>
</feature>
<name>A0A2R5GRZ1_9STRA</name>
<feature type="compositionally biased region" description="Basic and acidic residues" evidence="7">
    <location>
        <begin position="555"/>
        <end position="567"/>
    </location>
</feature>
<keyword evidence="10" id="KW-1185">Reference proteome</keyword>
<gene>
    <name evidence="9" type="ORF">FCC1311_095882</name>
</gene>
<evidence type="ECO:0000256" key="6">
    <source>
        <dbReference type="PROSITE-ProRule" id="PRU00221"/>
    </source>
</evidence>
<evidence type="ECO:0000313" key="9">
    <source>
        <dbReference type="EMBL" id="GBG33365.1"/>
    </source>
</evidence>
<dbReference type="InterPro" id="IPR001680">
    <property type="entry name" value="WD40_rpt"/>
</dbReference>
<dbReference type="SMART" id="SM00320">
    <property type="entry name" value="WD40"/>
    <property type="match status" value="4"/>
</dbReference>
<keyword evidence="3" id="KW-0677">Repeat</keyword>
<feature type="region of interest" description="Disordered" evidence="7">
    <location>
        <begin position="976"/>
        <end position="1038"/>
    </location>
</feature>
<feature type="region of interest" description="Disordered" evidence="7">
    <location>
        <begin position="1"/>
        <end position="207"/>
    </location>
</feature>
<feature type="region of interest" description="Disordered" evidence="7">
    <location>
        <begin position="1240"/>
        <end position="1264"/>
    </location>
</feature>
<feature type="compositionally biased region" description="Basic and acidic residues" evidence="7">
    <location>
        <begin position="110"/>
        <end position="127"/>
    </location>
</feature>
<dbReference type="InterPro" id="IPR036322">
    <property type="entry name" value="WD40_repeat_dom_sf"/>
</dbReference>
<evidence type="ECO:0000256" key="3">
    <source>
        <dbReference type="ARBA" id="ARBA00022737"/>
    </source>
</evidence>
<dbReference type="PROSITE" id="PS50082">
    <property type="entry name" value="WD_REPEATS_2"/>
    <property type="match status" value="3"/>
</dbReference>
<feature type="region of interest" description="Disordered" evidence="7">
    <location>
        <begin position="794"/>
        <end position="828"/>
    </location>
</feature>
<accession>A0A2R5GRZ1</accession>
<evidence type="ECO:0000256" key="5">
    <source>
        <dbReference type="ARBA" id="ARBA00023242"/>
    </source>
</evidence>
<dbReference type="PROSITE" id="PS50294">
    <property type="entry name" value="WD_REPEATS_REGION"/>
    <property type="match status" value="2"/>
</dbReference>
<dbReference type="PROSITE" id="PS00678">
    <property type="entry name" value="WD_REPEATS_1"/>
    <property type="match status" value="1"/>
</dbReference>
<dbReference type="Gene3D" id="2.130.10.10">
    <property type="entry name" value="YVTN repeat-like/Quinoprotein amine dehydrogenase"/>
    <property type="match status" value="1"/>
</dbReference>
<feature type="compositionally biased region" description="Low complexity" evidence="7">
    <location>
        <begin position="1010"/>
        <end position="1024"/>
    </location>
</feature>
<feature type="repeat" description="WD" evidence="6">
    <location>
        <begin position="1535"/>
        <end position="1568"/>
    </location>
</feature>
<feature type="compositionally biased region" description="Basic and acidic residues" evidence="7">
    <location>
        <begin position="42"/>
        <end position="58"/>
    </location>
</feature>
<comment type="subcellular location">
    <subcellularLocation>
        <location evidence="1">Nucleus</location>
    </subcellularLocation>
</comment>